<evidence type="ECO:0000256" key="1">
    <source>
        <dbReference type="SAM" id="Phobius"/>
    </source>
</evidence>
<reference evidence="2 3" key="1">
    <citation type="submission" date="2019-04" db="EMBL/GenBank/DDBJ databases">
        <title>Genome of a novel bacterium Candidatus Jettenia ecosi reconstructed from metagenome of an anammox bioreactor.</title>
        <authorList>
            <person name="Mardanov A.V."/>
            <person name="Beletsky A.V."/>
            <person name="Ravin N.V."/>
            <person name="Botchkova E.A."/>
            <person name="Litti Y.V."/>
            <person name="Nozhevnikova A.N."/>
        </authorList>
    </citation>
    <scope>NUCLEOTIDE SEQUENCE [LARGE SCALE GENOMIC DNA]</scope>
    <source>
        <strain evidence="2">J2</strain>
    </source>
</reference>
<comment type="caution">
    <text evidence="2">The sequence shown here is derived from an EMBL/GenBank/DDBJ whole genome shotgun (WGS) entry which is preliminary data.</text>
</comment>
<keyword evidence="1" id="KW-0472">Membrane</keyword>
<keyword evidence="1" id="KW-0812">Transmembrane</keyword>
<dbReference type="EMBL" id="SULG01000119">
    <property type="protein sequence ID" value="TLD40218.1"/>
    <property type="molecule type" value="Genomic_DNA"/>
</dbReference>
<feature type="transmembrane region" description="Helical" evidence="1">
    <location>
        <begin position="21"/>
        <end position="39"/>
    </location>
</feature>
<dbReference type="Proteomes" id="UP000319783">
    <property type="component" value="Unassembled WGS sequence"/>
</dbReference>
<evidence type="ECO:0000313" key="3">
    <source>
        <dbReference type="Proteomes" id="UP000319783"/>
    </source>
</evidence>
<keyword evidence="1" id="KW-1133">Transmembrane helix</keyword>
<gene>
    <name evidence="2" type="ORF">JETT_3516</name>
</gene>
<sequence>MPAIKSNADAAIIIKRLFKEYSIILFNMVEILVEILNFGF</sequence>
<evidence type="ECO:0000313" key="2">
    <source>
        <dbReference type="EMBL" id="TLD40218.1"/>
    </source>
</evidence>
<accession>A0A533Q6J2</accession>
<protein>
    <submittedName>
        <fullName evidence="2">Uncharacterized protein</fullName>
    </submittedName>
</protein>
<organism evidence="2 3">
    <name type="scientific">Candidatus Jettenia ecosi</name>
    <dbReference type="NCBI Taxonomy" id="2494326"/>
    <lineage>
        <taxon>Bacteria</taxon>
        <taxon>Pseudomonadati</taxon>
        <taxon>Planctomycetota</taxon>
        <taxon>Candidatus Brocadiia</taxon>
        <taxon>Candidatus Brocadiales</taxon>
        <taxon>Candidatus Brocadiaceae</taxon>
        <taxon>Candidatus Jettenia</taxon>
    </lineage>
</organism>
<name>A0A533Q6J2_9BACT</name>
<proteinExistence type="predicted"/>
<dbReference type="AlphaFoldDB" id="A0A533Q6J2"/>